<feature type="compositionally biased region" description="Polar residues" evidence="1">
    <location>
        <begin position="32"/>
        <end position="41"/>
    </location>
</feature>
<evidence type="ECO:0000313" key="4">
    <source>
        <dbReference type="Proteomes" id="UP000253664"/>
    </source>
</evidence>
<dbReference type="AlphaFoldDB" id="A0A367LQZ1"/>
<evidence type="ECO:0000313" key="3">
    <source>
        <dbReference type="EMBL" id="RCI16865.1"/>
    </source>
</evidence>
<dbReference type="EMBL" id="LKCN02000001">
    <property type="protein sequence ID" value="RCI16865.1"/>
    <property type="molecule type" value="Genomic_DNA"/>
</dbReference>
<proteinExistence type="predicted"/>
<evidence type="ECO:0000259" key="2">
    <source>
        <dbReference type="Pfam" id="PF09747"/>
    </source>
</evidence>
<dbReference type="PANTHER" id="PTHR31840:SF1">
    <property type="entry name" value="COILED-COIL DOMAIN-CONTAINING PROTEIN 97"/>
    <property type="match status" value="1"/>
</dbReference>
<name>A0A367LQZ1_9HYPO</name>
<feature type="region of interest" description="Disordered" evidence="1">
    <location>
        <begin position="1"/>
        <end position="41"/>
    </location>
</feature>
<evidence type="ECO:0000256" key="1">
    <source>
        <dbReference type="SAM" id="MobiDB-lite"/>
    </source>
</evidence>
<organism evidence="3 4">
    <name type="scientific">Ophiocordyceps polyrhachis-furcata BCC 54312</name>
    <dbReference type="NCBI Taxonomy" id="1330021"/>
    <lineage>
        <taxon>Eukaryota</taxon>
        <taxon>Fungi</taxon>
        <taxon>Dikarya</taxon>
        <taxon>Ascomycota</taxon>
        <taxon>Pezizomycotina</taxon>
        <taxon>Sordariomycetes</taxon>
        <taxon>Hypocreomycetidae</taxon>
        <taxon>Hypocreales</taxon>
        <taxon>Ophiocordycipitaceae</taxon>
        <taxon>Ophiocordyceps</taxon>
    </lineage>
</organism>
<dbReference type="InterPro" id="IPR018613">
    <property type="entry name" value="Ccdc97-like"/>
</dbReference>
<comment type="caution">
    <text evidence="3">The sequence shown here is derived from an EMBL/GenBank/DDBJ whole genome shotgun (WGS) entry which is preliminary data.</text>
</comment>
<accession>A0A367LQZ1</accession>
<dbReference type="Proteomes" id="UP000253664">
    <property type="component" value="Unassembled WGS sequence"/>
</dbReference>
<feature type="region of interest" description="Disordered" evidence="1">
    <location>
        <begin position="159"/>
        <end position="203"/>
    </location>
</feature>
<dbReference type="Pfam" id="PF09747">
    <property type="entry name" value="CCD97-like_C"/>
    <property type="match status" value="2"/>
</dbReference>
<feature type="domain" description="CCD97-like C-terminal" evidence="2">
    <location>
        <begin position="122"/>
        <end position="181"/>
    </location>
</feature>
<dbReference type="PANTHER" id="PTHR31840">
    <property type="entry name" value="COILED-COIL DOMAIN-CONTAINING PROTEIN 97"/>
    <property type="match status" value="1"/>
</dbReference>
<keyword evidence="4" id="KW-1185">Reference proteome</keyword>
<feature type="compositionally biased region" description="Acidic residues" evidence="1">
    <location>
        <begin position="176"/>
        <end position="191"/>
    </location>
</feature>
<gene>
    <name evidence="3" type="ORF">L249_1778</name>
</gene>
<sequence length="203" mass="23262">MDPVLMDMDPVQMDARLTGPAFEKPVPPPPKTAQQKASIDVQNRRREYLERNPSYLEDPEHELADAHLYDRLITSFQTEKERLDSDIAKGYDHVLQAHAARTASPPPTTSEKNTVVLVGAEDPRTVEVVNKSHGQQLWRHFVRERFLRGDDDEFDYHTVDQDEDLDVEASKSAEEAWFDDEEPAWTDDNADNEQKGETGIQDF</sequence>
<reference evidence="3 4" key="1">
    <citation type="journal article" date="2015" name="BMC Genomics">
        <title>Insights from the genome of Ophiocordyceps polyrhachis-furcata to pathogenicity and host specificity in insect fungi.</title>
        <authorList>
            <person name="Wichadakul D."/>
            <person name="Kobmoo N."/>
            <person name="Ingsriswang S."/>
            <person name="Tangphatsornruang S."/>
            <person name="Chantasingh D."/>
            <person name="Luangsa-ard J.J."/>
            <person name="Eurwilaichitr L."/>
        </authorList>
    </citation>
    <scope>NUCLEOTIDE SEQUENCE [LARGE SCALE GENOMIC DNA]</scope>
    <source>
        <strain evidence="3 4">BCC 54312</strain>
    </source>
</reference>
<dbReference type="InterPro" id="IPR040233">
    <property type="entry name" value="CCD97-like_C"/>
</dbReference>
<feature type="domain" description="CCD97-like C-terminal" evidence="2">
    <location>
        <begin position="43"/>
        <end position="86"/>
    </location>
</feature>
<protein>
    <recommendedName>
        <fullName evidence="2">CCD97-like C-terminal domain-containing protein</fullName>
    </recommendedName>
</protein>
<dbReference type="OrthoDB" id="333176at2759"/>